<evidence type="ECO:0000256" key="1">
    <source>
        <dbReference type="ARBA" id="ARBA00004299"/>
    </source>
</evidence>
<feature type="domain" description="Zinc finger Sec23/Sec24-type" evidence="9">
    <location>
        <begin position="249"/>
        <end position="285"/>
    </location>
</feature>
<evidence type="ECO:0000259" key="12">
    <source>
        <dbReference type="Pfam" id="PF08033"/>
    </source>
</evidence>
<evidence type="ECO:0000256" key="4">
    <source>
        <dbReference type="ARBA" id="ARBA00008334"/>
    </source>
</evidence>
<dbReference type="SUPFAM" id="SSF82754">
    <property type="entry name" value="C-terminal, gelsolin-like domain of Sec23/24"/>
    <property type="match status" value="1"/>
</dbReference>
<evidence type="ECO:0000256" key="7">
    <source>
        <dbReference type="ARBA" id="ARBA00023329"/>
    </source>
</evidence>
<dbReference type="InterPro" id="IPR036180">
    <property type="entry name" value="Gelsolin-like_dom_sf"/>
</dbReference>
<dbReference type="Gene3D" id="3.40.50.410">
    <property type="entry name" value="von Willebrand factor, type A domain"/>
    <property type="match status" value="1"/>
</dbReference>
<evidence type="ECO:0000259" key="10">
    <source>
        <dbReference type="Pfam" id="PF04811"/>
    </source>
</evidence>
<accession>A0A8T3DU24</accession>
<sequence length="911" mass="99406">MRKNMDVPAAIHTYGNGQPWQGYANWPTSPPLSSYATAAPSCPPPGYQCPNKSMQNAPMTVGLVAPPSMGVAAPPLAPPPPTAGHWHQQHQTSWGPPPNHFNGVLYESNPDPAFRSNPQSPQGGSGSQPDTRVLSPSSESRYGLDPQHLPSAVQGIEEDREEWGGKVFLSEPGCPLPPLATTDCTVEDRGNASPRFIRCTTYSFPSEGMTAQQSHLPLGAIVTPFAKLEKGEHPLPVCPGTADKGCVPGCSGCGAYMCPFMTWQDCGQRFFCPFCGKLTEVPWQYYQPTNGQGQRVDSDHKPELSLGSYDVLELHTGQSAGLLLALDVSSVAVKAGQLDLICQQLRSLLSSLSREEGGDQSDLRVGLMTYDSRLHLYDLSPTLSRPHMLIFTDTAELELPLWDGLLVPLKDSRDCIDSLLQQIPQLAAESDEAPSSQELPVQAGLKILEAVGCPGKILVFHSAPLTETTLKHSSSGFFSSSKPKSLFQPTEPCISLSKACASQGCSIHLFLFTQQDVGGSWPGHTPYMTGGGVYSYSRLQTEVDREQLMCDLRRCVGTETAYRAELKFFVSKGLRVSGFYGTFTPGPNSAHISLAALDWRTALAVQFTHCGPLDEKRGVVIQVALSYTSSQGERKTRVHSLTMPCSHHLTDTFRNCQSQTLLSFYCKRMYSAVLERPLQEVREELQTEVTEMLASYRRHCSSTSVSPGQLVLPQFLKALPVYVNSLRKSEVLLPGLHSSVIQRQQLRSQIVSMDIKNTATQFYPLLLPLPVSSEPLGTLSVVQTVRCSALNLNPGGLYLAHCPLSLLLWVGQCVPSQTLLQLFNTACFSLLPSGQVCLPVLENPLSISVRKFIDNLQSQAPYTLKLQVVKQGDTSEEALLHLLVEDKSPNGGASYADFLYHLHVNSLRLLV</sequence>
<evidence type="ECO:0000256" key="8">
    <source>
        <dbReference type="SAM" id="MobiDB-lite"/>
    </source>
</evidence>
<evidence type="ECO:0000256" key="2">
    <source>
        <dbReference type="ARBA" id="ARBA00004397"/>
    </source>
</evidence>
<dbReference type="GO" id="GO:0090110">
    <property type="term" value="P:COPII-coated vesicle cargo loading"/>
    <property type="evidence" value="ECO:0007669"/>
    <property type="project" value="TreeGrafter"/>
</dbReference>
<name>A0A8T3DU24_9TELE</name>
<dbReference type="InterPro" id="IPR050550">
    <property type="entry name" value="SEC23_SEC24_subfamily"/>
</dbReference>
<dbReference type="InterPro" id="IPR036175">
    <property type="entry name" value="Sec23/24_helical_dom_sf"/>
</dbReference>
<dbReference type="GO" id="GO:0030127">
    <property type="term" value="C:COPII vesicle coat"/>
    <property type="evidence" value="ECO:0007669"/>
    <property type="project" value="InterPro"/>
</dbReference>
<keyword evidence="14" id="KW-1185">Reference proteome</keyword>
<gene>
    <name evidence="13" type="ORF">AGOR_G00054890</name>
</gene>
<dbReference type="InterPro" id="IPR036174">
    <property type="entry name" value="Znf_Sec23_Sec24_sf"/>
</dbReference>
<evidence type="ECO:0000256" key="5">
    <source>
        <dbReference type="ARBA" id="ARBA00022448"/>
    </source>
</evidence>
<dbReference type="AlphaFoldDB" id="A0A8T3DU24"/>
<evidence type="ECO:0000256" key="6">
    <source>
        <dbReference type="ARBA" id="ARBA00022927"/>
    </source>
</evidence>
<dbReference type="InterPro" id="IPR006900">
    <property type="entry name" value="Sec23/24_helical_dom"/>
</dbReference>
<feature type="domain" description="Sec23/Sec24 beta-sandwich" evidence="12">
    <location>
        <begin position="561"/>
        <end position="646"/>
    </location>
</feature>
<dbReference type="Pfam" id="PF04815">
    <property type="entry name" value="Sec23_helical"/>
    <property type="match status" value="1"/>
</dbReference>
<feature type="domain" description="Sec23/Sec24 trunk" evidence="10">
    <location>
        <begin position="326"/>
        <end position="555"/>
    </location>
</feature>
<keyword evidence="5" id="KW-0813">Transport</keyword>
<evidence type="ECO:0000259" key="11">
    <source>
        <dbReference type="Pfam" id="PF04815"/>
    </source>
</evidence>
<dbReference type="SUPFAM" id="SSF53300">
    <property type="entry name" value="vWA-like"/>
    <property type="match status" value="1"/>
</dbReference>
<protein>
    <recommendedName>
        <fullName evidence="15">Protein transport protein Sec24C-like</fullName>
    </recommendedName>
</protein>
<keyword evidence="6" id="KW-0653">Protein transport</keyword>
<dbReference type="GO" id="GO:0005789">
    <property type="term" value="C:endoplasmic reticulum membrane"/>
    <property type="evidence" value="ECO:0007669"/>
    <property type="project" value="UniProtKB-SubCell"/>
</dbReference>
<comment type="caution">
    <text evidence="13">The sequence shown here is derived from an EMBL/GenBank/DDBJ whole genome shotgun (WGS) entry which is preliminary data.</text>
</comment>
<dbReference type="Pfam" id="PF04811">
    <property type="entry name" value="Sec23_trunk"/>
    <property type="match status" value="1"/>
</dbReference>
<dbReference type="SUPFAM" id="SSF82919">
    <property type="entry name" value="Zn-finger domain of Sec23/24"/>
    <property type="match status" value="1"/>
</dbReference>
<evidence type="ECO:0000313" key="14">
    <source>
        <dbReference type="Proteomes" id="UP000829720"/>
    </source>
</evidence>
<dbReference type="OrthoDB" id="49016at2759"/>
<dbReference type="EMBL" id="JAERUA010000004">
    <property type="protein sequence ID" value="KAI1900929.1"/>
    <property type="molecule type" value="Genomic_DNA"/>
</dbReference>
<dbReference type="InterPro" id="IPR036465">
    <property type="entry name" value="vWFA_dom_sf"/>
</dbReference>
<dbReference type="Gene3D" id="1.20.120.730">
    <property type="entry name" value="Sec23/Sec24 helical domain"/>
    <property type="match status" value="1"/>
</dbReference>
<dbReference type="Gene3D" id="2.60.40.1670">
    <property type="entry name" value="beta-sandwich domain of Sec23/24"/>
    <property type="match status" value="1"/>
</dbReference>
<dbReference type="GO" id="GO:0000149">
    <property type="term" value="F:SNARE binding"/>
    <property type="evidence" value="ECO:0007669"/>
    <property type="project" value="TreeGrafter"/>
</dbReference>
<comment type="subcellular location">
    <subcellularLocation>
        <location evidence="3">Cytoplasm</location>
        <location evidence="3">Cytosol</location>
    </subcellularLocation>
    <subcellularLocation>
        <location evidence="1">Cytoplasmic vesicle</location>
        <location evidence="1">COPII-coated vesicle membrane</location>
        <topology evidence="1">Peripheral membrane protein</topology>
        <orientation evidence="1">Cytoplasmic side</orientation>
    </subcellularLocation>
    <subcellularLocation>
        <location evidence="2">Endoplasmic reticulum membrane</location>
        <topology evidence="2">Peripheral membrane protein</topology>
        <orientation evidence="2">Cytoplasmic side</orientation>
    </subcellularLocation>
</comment>
<dbReference type="Pfam" id="PF04810">
    <property type="entry name" value="zf-Sec23_Sec24"/>
    <property type="match status" value="1"/>
</dbReference>
<dbReference type="GO" id="GO:0005829">
    <property type="term" value="C:cytosol"/>
    <property type="evidence" value="ECO:0007669"/>
    <property type="project" value="UniProtKB-SubCell"/>
</dbReference>
<evidence type="ECO:0000256" key="3">
    <source>
        <dbReference type="ARBA" id="ARBA00004514"/>
    </source>
</evidence>
<dbReference type="PANTHER" id="PTHR13803">
    <property type="entry name" value="SEC24-RELATED PROTEIN"/>
    <property type="match status" value="1"/>
</dbReference>
<feature type="domain" description="Sec23/Sec24 helical" evidence="11">
    <location>
        <begin position="659"/>
        <end position="758"/>
    </location>
</feature>
<evidence type="ECO:0008006" key="15">
    <source>
        <dbReference type="Google" id="ProtNLM"/>
    </source>
</evidence>
<dbReference type="GO" id="GO:0070971">
    <property type="term" value="C:endoplasmic reticulum exit site"/>
    <property type="evidence" value="ECO:0007669"/>
    <property type="project" value="TreeGrafter"/>
</dbReference>
<evidence type="ECO:0000313" key="13">
    <source>
        <dbReference type="EMBL" id="KAI1900929.1"/>
    </source>
</evidence>
<dbReference type="GO" id="GO:0006886">
    <property type="term" value="P:intracellular protein transport"/>
    <property type="evidence" value="ECO:0007669"/>
    <property type="project" value="InterPro"/>
</dbReference>
<dbReference type="Proteomes" id="UP000829720">
    <property type="component" value="Unassembled WGS sequence"/>
</dbReference>
<proteinExistence type="inferred from homology"/>
<evidence type="ECO:0000259" key="9">
    <source>
        <dbReference type="Pfam" id="PF04810"/>
    </source>
</evidence>
<dbReference type="SUPFAM" id="SSF81995">
    <property type="entry name" value="beta-sandwich domain of Sec23/24"/>
    <property type="match status" value="1"/>
</dbReference>
<feature type="region of interest" description="Disordered" evidence="8">
    <location>
        <begin position="71"/>
        <end position="147"/>
    </location>
</feature>
<keyword evidence="7" id="KW-0968">Cytoplasmic vesicle</keyword>
<dbReference type="GO" id="GO:0008270">
    <property type="term" value="F:zinc ion binding"/>
    <property type="evidence" value="ECO:0007669"/>
    <property type="project" value="InterPro"/>
</dbReference>
<reference evidence="13" key="1">
    <citation type="submission" date="2021-01" db="EMBL/GenBank/DDBJ databases">
        <authorList>
            <person name="Zahm M."/>
            <person name="Roques C."/>
            <person name="Cabau C."/>
            <person name="Klopp C."/>
            <person name="Donnadieu C."/>
            <person name="Jouanno E."/>
            <person name="Lampietro C."/>
            <person name="Louis A."/>
            <person name="Herpin A."/>
            <person name="Echchiki A."/>
            <person name="Berthelot C."/>
            <person name="Parey E."/>
            <person name="Roest-Crollius H."/>
            <person name="Braasch I."/>
            <person name="Postlethwait J."/>
            <person name="Bobe J."/>
            <person name="Montfort J."/>
            <person name="Bouchez O."/>
            <person name="Begum T."/>
            <person name="Mejri S."/>
            <person name="Adams A."/>
            <person name="Chen W.-J."/>
            <person name="Guiguen Y."/>
        </authorList>
    </citation>
    <scope>NUCLEOTIDE SEQUENCE</scope>
    <source>
        <tissue evidence="13">Blood</tissue>
    </source>
</reference>
<dbReference type="InterPro" id="IPR006895">
    <property type="entry name" value="Znf_Sec23_Sec24"/>
</dbReference>
<comment type="similarity">
    <text evidence="4">Belongs to the SEC23/SEC24 family. SEC24 subfamily.</text>
</comment>
<organism evidence="13 14">
    <name type="scientific">Albula goreensis</name>
    <dbReference type="NCBI Taxonomy" id="1534307"/>
    <lineage>
        <taxon>Eukaryota</taxon>
        <taxon>Metazoa</taxon>
        <taxon>Chordata</taxon>
        <taxon>Craniata</taxon>
        <taxon>Vertebrata</taxon>
        <taxon>Euteleostomi</taxon>
        <taxon>Actinopterygii</taxon>
        <taxon>Neopterygii</taxon>
        <taxon>Teleostei</taxon>
        <taxon>Albuliformes</taxon>
        <taxon>Albulidae</taxon>
        <taxon>Albula</taxon>
    </lineage>
</organism>
<dbReference type="PANTHER" id="PTHR13803:SF29">
    <property type="entry name" value="PROTEIN TRANSPORT PROTEIN SEC24C"/>
    <property type="match status" value="1"/>
</dbReference>
<dbReference type="InterPro" id="IPR012990">
    <property type="entry name" value="Beta-sandwich_Sec23_24"/>
</dbReference>
<dbReference type="Gene3D" id="3.40.20.10">
    <property type="entry name" value="Severin"/>
    <property type="match status" value="1"/>
</dbReference>
<dbReference type="InterPro" id="IPR006896">
    <property type="entry name" value="Sec23/24_trunk_dom"/>
</dbReference>
<dbReference type="Pfam" id="PF08033">
    <property type="entry name" value="Sec23_BS"/>
    <property type="match status" value="1"/>
</dbReference>
<dbReference type="Gene3D" id="2.30.30.380">
    <property type="entry name" value="Zn-finger domain of Sec23/24"/>
    <property type="match status" value="1"/>
</dbReference>
<dbReference type="InterPro" id="IPR029006">
    <property type="entry name" value="ADF-H/Gelsolin-like_dom_sf"/>
</dbReference>
<dbReference type="SUPFAM" id="SSF81811">
    <property type="entry name" value="Helical domain of Sec23/24"/>
    <property type="match status" value="1"/>
</dbReference>